<proteinExistence type="predicted"/>
<dbReference type="EMBL" id="GBRH01195697">
    <property type="protein sequence ID" value="JAE02199.1"/>
    <property type="molecule type" value="Transcribed_RNA"/>
</dbReference>
<sequence>MAPFRKACCRDFGSQVGSPITIRIGGLKADFFFSAVILRDSSARAKNSWSTITTSATEWSRRNAIVSAFNRILTQFTTAPDIGTPK</sequence>
<organism evidence="1">
    <name type="scientific">Arundo donax</name>
    <name type="common">Giant reed</name>
    <name type="synonym">Donax arundinaceus</name>
    <dbReference type="NCBI Taxonomy" id="35708"/>
    <lineage>
        <taxon>Eukaryota</taxon>
        <taxon>Viridiplantae</taxon>
        <taxon>Streptophyta</taxon>
        <taxon>Embryophyta</taxon>
        <taxon>Tracheophyta</taxon>
        <taxon>Spermatophyta</taxon>
        <taxon>Magnoliopsida</taxon>
        <taxon>Liliopsida</taxon>
        <taxon>Poales</taxon>
        <taxon>Poaceae</taxon>
        <taxon>PACMAD clade</taxon>
        <taxon>Arundinoideae</taxon>
        <taxon>Arundineae</taxon>
        <taxon>Arundo</taxon>
    </lineage>
</organism>
<reference evidence="1" key="1">
    <citation type="submission" date="2014-09" db="EMBL/GenBank/DDBJ databases">
        <authorList>
            <person name="Magalhaes I.L.F."/>
            <person name="Oliveira U."/>
            <person name="Santos F.R."/>
            <person name="Vidigal T.H.D.A."/>
            <person name="Brescovit A.D."/>
            <person name="Santos A.J."/>
        </authorList>
    </citation>
    <scope>NUCLEOTIDE SEQUENCE</scope>
    <source>
        <tissue evidence="1">Shoot tissue taken approximately 20 cm above the soil surface</tissue>
    </source>
</reference>
<accession>A0A0A9ET84</accession>
<evidence type="ECO:0000313" key="1">
    <source>
        <dbReference type="EMBL" id="JAE02199.1"/>
    </source>
</evidence>
<dbReference type="AlphaFoldDB" id="A0A0A9ET84"/>
<protein>
    <submittedName>
        <fullName evidence="1">Uncharacterized protein</fullName>
    </submittedName>
</protein>
<reference evidence="1" key="2">
    <citation type="journal article" date="2015" name="Data Brief">
        <title>Shoot transcriptome of the giant reed, Arundo donax.</title>
        <authorList>
            <person name="Barrero R.A."/>
            <person name="Guerrero F.D."/>
            <person name="Moolhuijzen P."/>
            <person name="Goolsby J.A."/>
            <person name="Tidwell J."/>
            <person name="Bellgard S.E."/>
            <person name="Bellgard M.I."/>
        </authorList>
    </citation>
    <scope>NUCLEOTIDE SEQUENCE</scope>
    <source>
        <tissue evidence="1">Shoot tissue taken approximately 20 cm above the soil surface</tissue>
    </source>
</reference>
<name>A0A0A9ET84_ARUDO</name>